<evidence type="ECO:0000256" key="4">
    <source>
        <dbReference type="ARBA" id="ARBA00022695"/>
    </source>
</evidence>
<sequence length="488" mass="51896">MSQAGSIAASVPGDRPLIVPVILAGGSGTRLWPLSRSAFPKHLVELVGDSSLLQATAKRMLDVAPAERVVTIAAAGQAILVRRQLAELGSGFLSNLLLEPEPRNTAAAVALAAHQVKARWGGEAIMWVCPSDHLVLDVPALAEAARFGATVAATGRLVTFGIKPSRPETGFGWIAAGPALDIQAADGVHRAYEVERFVEKPPLAEAERMLASGAYLWNSGMFLFSAELLLSELESFEPSLAAAVSDVFATMQTSPDGLPDSIKFSQLLSTPIDKAVMERSRKIAVVPTDPEWSDVGSWRAIYDLLPKDANGNAVQGDGIVEGASNNLIRTEHRLVALAGVSGLAVIETADGILIGDLDDSNAVRGVVGQLVKAGRSQAETHAREHRPWGHFTTIGGGPGFRVREVSVDPGGHLTRQRHIGRDYYWIMVQGVAVAEIERTTRVLAAGHSAEIPRGAVHSVANNGTDLARFVEIAVGDVETDERIERFPD</sequence>
<dbReference type="AlphaFoldDB" id="A0A212QUV3"/>
<dbReference type="RefSeq" id="WP_133063856.1">
    <property type="nucleotide sequence ID" value="NZ_FYEH01000003.1"/>
</dbReference>
<dbReference type="InterPro" id="IPR014710">
    <property type="entry name" value="RmlC-like_jellyroll"/>
</dbReference>
<dbReference type="Gene3D" id="2.60.120.10">
    <property type="entry name" value="Jelly Rolls"/>
    <property type="match status" value="1"/>
</dbReference>
<dbReference type="InterPro" id="IPR049577">
    <property type="entry name" value="GMPP_N"/>
</dbReference>
<evidence type="ECO:0000259" key="9">
    <source>
        <dbReference type="Pfam" id="PF00483"/>
    </source>
</evidence>
<feature type="domain" description="Mannose-6-phosphate isomerase type II C-terminal" evidence="10">
    <location>
        <begin position="374"/>
        <end position="488"/>
    </location>
</feature>
<dbReference type="Gene3D" id="3.90.550.10">
    <property type="entry name" value="Spore Coat Polysaccharide Biosynthesis Protein SpsA, Chain A"/>
    <property type="match status" value="1"/>
</dbReference>
<organism evidence="12 13">
    <name type="scientific">Arboricoccus pini</name>
    <dbReference type="NCBI Taxonomy" id="1963835"/>
    <lineage>
        <taxon>Bacteria</taxon>
        <taxon>Pseudomonadati</taxon>
        <taxon>Pseudomonadota</taxon>
        <taxon>Alphaproteobacteria</taxon>
        <taxon>Geminicoccales</taxon>
        <taxon>Geminicoccaceae</taxon>
        <taxon>Arboricoccus</taxon>
    </lineage>
</organism>
<dbReference type="EMBL" id="FYEH01000003">
    <property type="protein sequence ID" value="SNB63443.1"/>
    <property type="molecule type" value="Genomic_DNA"/>
</dbReference>
<keyword evidence="3 12" id="KW-0808">Transferase</keyword>
<dbReference type="GO" id="GO:0004475">
    <property type="term" value="F:mannose-1-phosphate guanylyltransferase (GTP) activity"/>
    <property type="evidence" value="ECO:0007669"/>
    <property type="project" value="UniProtKB-EC"/>
</dbReference>
<dbReference type="PANTHER" id="PTHR46390">
    <property type="entry name" value="MANNOSE-1-PHOSPHATE GUANYLYLTRANSFERASE"/>
    <property type="match status" value="1"/>
</dbReference>
<dbReference type="InterPro" id="IPR006375">
    <property type="entry name" value="Man1P_GuaTrfase/Man6P_Isoase"/>
</dbReference>
<evidence type="ECO:0000259" key="10">
    <source>
        <dbReference type="Pfam" id="PF01050"/>
    </source>
</evidence>
<gene>
    <name evidence="12" type="ORF">SAMN07250955_103334</name>
</gene>
<dbReference type="EC" id="2.7.7.13" evidence="2"/>
<dbReference type="CDD" id="cd02509">
    <property type="entry name" value="GDP-M1P_Guanylyltransferase"/>
    <property type="match status" value="1"/>
</dbReference>
<dbReference type="Pfam" id="PF01050">
    <property type="entry name" value="MannoseP_isomer"/>
    <property type="match status" value="1"/>
</dbReference>
<name>A0A212QUV3_9PROT</name>
<evidence type="ECO:0000256" key="8">
    <source>
        <dbReference type="RuleBase" id="RU004190"/>
    </source>
</evidence>
<evidence type="ECO:0000256" key="1">
    <source>
        <dbReference type="ARBA" id="ARBA00006115"/>
    </source>
</evidence>
<comment type="similarity">
    <text evidence="1 8">Belongs to the mannose-6-phosphate isomerase type 2 family.</text>
</comment>
<evidence type="ECO:0000256" key="3">
    <source>
        <dbReference type="ARBA" id="ARBA00022679"/>
    </source>
</evidence>
<dbReference type="InterPro" id="IPR029044">
    <property type="entry name" value="Nucleotide-diphossugar_trans"/>
</dbReference>
<dbReference type="GO" id="GO:0000271">
    <property type="term" value="P:polysaccharide biosynthetic process"/>
    <property type="evidence" value="ECO:0007669"/>
    <property type="project" value="InterPro"/>
</dbReference>
<dbReference type="GO" id="GO:0009298">
    <property type="term" value="P:GDP-mannose biosynthetic process"/>
    <property type="evidence" value="ECO:0007669"/>
    <property type="project" value="TreeGrafter"/>
</dbReference>
<reference evidence="12 13" key="1">
    <citation type="submission" date="2017-06" db="EMBL/GenBank/DDBJ databases">
        <authorList>
            <person name="Kim H.J."/>
            <person name="Triplett B.A."/>
        </authorList>
    </citation>
    <scope>NUCLEOTIDE SEQUENCE [LARGE SCALE GENOMIC DNA]</scope>
    <source>
        <strain evidence="12 13">B29T1</strain>
    </source>
</reference>
<evidence type="ECO:0000256" key="5">
    <source>
        <dbReference type="ARBA" id="ARBA00022741"/>
    </source>
</evidence>
<feature type="domain" description="MannoseP isomerase/GMP-like beta-helix" evidence="11">
    <location>
        <begin position="323"/>
        <end position="370"/>
    </location>
</feature>
<dbReference type="NCBIfam" id="TIGR01479">
    <property type="entry name" value="GMP_PMI"/>
    <property type="match status" value="1"/>
</dbReference>
<evidence type="ECO:0000313" key="12">
    <source>
        <dbReference type="EMBL" id="SNB63443.1"/>
    </source>
</evidence>
<dbReference type="Pfam" id="PF22640">
    <property type="entry name" value="ManC_GMP_beta-helix"/>
    <property type="match status" value="1"/>
</dbReference>
<dbReference type="Pfam" id="PF00483">
    <property type="entry name" value="NTP_transferase"/>
    <property type="match status" value="1"/>
</dbReference>
<dbReference type="InterPro" id="IPR011051">
    <property type="entry name" value="RmlC_Cupin_sf"/>
</dbReference>
<evidence type="ECO:0000259" key="11">
    <source>
        <dbReference type="Pfam" id="PF22640"/>
    </source>
</evidence>
<dbReference type="PANTHER" id="PTHR46390:SF1">
    <property type="entry name" value="MANNOSE-1-PHOSPHATE GUANYLYLTRANSFERASE"/>
    <property type="match status" value="1"/>
</dbReference>
<dbReference type="InterPro" id="IPR005835">
    <property type="entry name" value="NTP_transferase_dom"/>
</dbReference>
<keyword evidence="13" id="KW-1185">Reference proteome</keyword>
<dbReference type="GO" id="GO:0016853">
    <property type="term" value="F:isomerase activity"/>
    <property type="evidence" value="ECO:0007669"/>
    <property type="project" value="UniProtKB-KW"/>
</dbReference>
<keyword evidence="4 12" id="KW-0548">Nucleotidyltransferase</keyword>
<evidence type="ECO:0000256" key="7">
    <source>
        <dbReference type="ARBA" id="ARBA00047343"/>
    </source>
</evidence>
<comment type="catalytic activity">
    <reaction evidence="7">
        <text>alpha-D-mannose 1-phosphate + GTP + H(+) = GDP-alpha-D-mannose + diphosphate</text>
        <dbReference type="Rhea" id="RHEA:15229"/>
        <dbReference type="ChEBI" id="CHEBI:15378"/>
        <dbReference type="ChEBI" id="CHEBI:33019"/>
        <dbReference type="ChEBI" id="CHEBI:37565"/>
        <dbReference type="ChEBI" id="CHEBI:57527"/>
        <dbReference type="ChEBI" id="CHEBI:58409"/>
        <dbReference type="EC" id="2.7.7.13"/>
    </reaction>
</comment>
<dbReference type="InterPro" id="IPR001538">
    <property type="entry name" value="Man6P_isomerase-2_C"/>
</dbReference>
<dbReference type="InterPro" id="IPR054566">
    <property type="entry name" value="ManC/GMP-like_b-helix"/>
</dbReference>
<proteinExistence type="inferred from homology"/>
<keyword evidence="12" id="KW-0413">Isomerase</keyword>
<feature type="domain" description="Nucleotidyl transferase" evidence="9">
    <location>
        <begin position="20"/>
        <end position="309"/>
    </location>
</feature>
<evidence type="ECO:0000256" key="6">
    <source>
        <dbReference type="ARBA" id="ARBA00023134"/>
    </source>
</evidence>
<dbReference type="OrthoDB" id="9806359at2"/>
<dbReference type="InterPro" id="IPR051161">
    <property type="entry name" value="Mannose-6P_isomerase_type2"/>
</dbReference>
<evidence type="ECO:0000256" key="2">
    <source>
        <dbReference type="ARBA" id="ARBA00012387"/>
    </source>
</evidence>
<evidence type="ECO:0000313" key="13">
    <source>
        <dbReference type="Proteomes" id="UP000197065"/>
    </source>
</evidence>
<dbReference type="SUPFAM" id="SSF53448">
    <property type="entry name" value="Nucleotide-diphospho-sugar transferases"/>
    <property type="match status" value="1"/>
</dbReference>
<keyword evidence="6" id="KW-0342">GTP-binding</keyword>
<keyword evidence="5" id="KW-0547">Nucleotide-binding</keyword>
<dbReference type="SUPFAM" id="SSF51182">
    <property type="entry name" value="RmlC-like cupins"/>
    <property type="match status" value="1"/>
</dbReference>
<dbReference type="CDD" id="cd02213">
    <property type="entry name" value="cupin_PMI_typeII_C"/>
    <property type="match status" value="1"/>
</dbReference>
<accession>A0A212QUV3</accession>
<dbReference type="GO" id="GO:0005525">
    <property type="term" value="F:GTP binding"/>
    <property type="evidence" value="ECO:0007669"/>
    <property type="project" value="UniProtKB-KW"/>
</dbReference>
<dbReference type="Proteomes" id="UP000197065">
    <property type="component" value="Unassembled WGS sequence"/>
</dbReference>
<protein>
    <recommendedName>
        <fullName evidence="2">mannose-1-phosphate guanylyltransferase</fullName>
        <ecNumber evidence="2">2.7.7.13</ecNumber>
    </recommendedName>
</protein>